<dbReference type="Proteomes" id="UP001521184">
    <property type="component" value="Unassembled WGS sequence"/>
</dbReference>
<feature type="transmembrane region" description="Helical" evidence="2">
    <location>
        <begin position="163"/>
        <end position="186"/>
    </location>
</feature>
<keyword evidence="2" id="KW-0812">Transmembrane</keyword>
<proteinExistence type="predicted"/>
<reference evidence="4 5" key="1">
    <citation type="journal article" date="2023" name="Plant Dis.">
        <title>First Report of Diplodia intermedia Causing Canker and Dieback Diseases on Apple Trees in Canada.</title>
        <authorList>
            <person name="Ellouze W."/>
            <person name="Ilyukhin E."/>
            <person name="Sulman M."/>
            <person name="Ali S."/>
        </authorList>
    </citation>
    <scope>NUCLEOTIDE SEQUENCE [LARGE SCALE GENOMIC DNA]</scope>
    <source>
        <strain evidence="4 5">M45-28</strain>
    </source>
</reference>
<keyword evidence="2" id="KW-0472">Membrane</keyword>
<comment type="caution">
    <text evidence="4">The sequence shown here is derived from an EMBL/GenBank/DDBJ whole genome shotgun (WGS) entry which is preliminary data.</text>
</comment>
<keyword evidence="2" id="KW-1133">Transmembrane helix</keyword>
<feature type="chain" id="PRO_5045439009" evidence="3">
    <location>
        <begin position="20"/>
        <end position="270"/>
    </location>
</feature>
<feature type="signal peptide" evidence="3">
    <location>
        <begin position="1"/>
        <end position="19"/>
    </location>
</feature>
<dbReference type="EMBL" id="JAKEKT020000025">
    <property type="protein sequence ID" value="KAL1643964.1"/>
    <property type="molecule type" value="Genomic_DNA"/>
</dbReference>
<organism evidence="4 5">
    <name type="scientific">Diplodia intermedia</name>
    <dbReference type="NCBI Taxonomy" id="856260"/>
    <lineage>
        <taxon>Eukaryota</taxon>
        <taxon>Fungi</taxon>
        <taxon>Dikarya</taxon>
        <taxon>Ascomycota</taxon>
        <taxon>Pezizomycotina</taxon>
        <taxon>Dothideomycetes</taxon>
        <taxon>Dothideomycetes incertae sedis</taxon>
        <taxon>Botryosphaeriales</taxon>
        <taxon>Botryosphaeriaceae</taxon>
        <taxon>Diplodia</taxon>
    </lineage>
</organism>
<sequence length="270" mass="28649">MLLQLIRTLLVGGVLSVLAEENSFYFSFPLIHGSFPTVHVNDKVNVTWFSDLDQAVLQLFCGGPTGVMIDEIYGLGGNGHMLTVVNASWTSPCHWRLKPQNRESNSFNSGGINVSNVNATPAKTWQPSDAVETICSASTATTVPTAALGDSSNKQALSTGASIGVGIVIGTALSGLAAAAWFALCIRRRRRGAERETKAAQGSVGPLHDDNLPEYYGGGGGQHGRQELHPIAIAEVDGDSNTPPVRQRDDSYFAEMSSDPAQQPDLPSGR</sequence>
<evidence type="ECO:0000256" key="3">
    <source>
        <dbReference type="SAM" id="SignalP"/>
    </source>
</evidence>
<name>A0ABR3TT92_9PEZI</name>
<keyword evidence="3" id="KW-0732">Signal</keyword>
<gene>
    <name evidence="4" type="ORF">SLS58_004639</name>
</gene>
<feature type="region of interest" description="Disordered" evidence="1">
    <location>
        <begin position="196"/>
        <end position="270"/>
    </location>
</feature>
<protein>
    <submittedName>
        <fullName evidence="4">Uncharacterized protein</fullName>
    </submittedName>
</protein>
<evidence type="ECO:0000256" key="2">
    <source>
        <dbReference type="SAM" id="Phobius"/>
    </source>
</evidence>
<evidence type="ECO:0000256" key="1">
    <source>
        <dbReference type="SAM" id="MobiDB-lite"/>
    </source>
</evidence>
<evidence type="ECO:0000313" key="5">
    <source>
        <dbReference type="Proteomes" id="UP001521184"/>
    </source>
</evidence>
<evidence type="ECO:0000313" key="4">
    <source>
        <dbReference type="EMBL" id="KAL1643964.1"/>
    </source>
</evidence>
<accession>A0ABR3TT92</accession>
<keyword evidence="5" id="KW-1185">Reference proteome</keyword>